<dbReference type="RefSeq" id="XP_065661324.1">
    <property type="nucleotide sequence ID" value="XM_065805252.1"/>
</dbReference>
<evidence type="ECO:0000256" key="4">
    <source>
        <dbReference type="ARBA" id="ARBA00012634"/>
    </source>
</evidence>
<dbReference type="EC" id="3.1.3.9" evidence="4"/>
<dbReference type="Proteomes" id="UP001652625">
    <property type="component" value="Chromosome 09"/>
</dbReference>
<dbReference type="SUPFAM" id="SSF48317">
    <property type="entry name" value="Acid phosphatase/Vanadium-dependent haloperoxidase"/>
    <property type="match status" value="1"/>
</dbReference>
<gene>
    <name evidence="14" type="primary">LOC100205966</name>
</gene>
<evidence type="ECO:0000313" key="14">
    <source>
        <dbReference type="RefSeq" id="XP_065661324.1"/>
    </source>
</evidence>
<feature type="domain" description="Phosphatidic acid phosphatase type 2/haloperoxidase" evidence="12">
    <location>
        <begin position="52"/>
        <end position="183"/>
    </location>
</feature>
<evidence type="ECO:0000259" key="12">
    <source>
        <dbReference type="SMART" id="SM00014"/>
    </source>
</evidence>
<feature type="transmembrane region" description="Helical" evidence="11">
    <location>
        <begin position="196"/>
        <end position="219"/>
    </location>
</feature>
<comment type="similarity">
    <text evidence="3">Belongs to the glucose-6-phosphatase family.</text>
</comment>
<evidence type="ECO:0000256" key="9">
    <source>
        <dbReference type="ARBA" id="ARBA00022989"/>
    </source>
</evidence>
<reference evidence="14" key="1">
    <citation type="submission" date="2025-08" db="UniProtKB">
        <authorList>
            <consortium name="RefSeq"/>
        </authorList>
    </citation>
    <scope>IDENTIFICATION</scope>
</reference>
<evidence type="ECO:0000256" key="2">
    <source>
        <dbReference type="ARBA" id="ARBA00004742"/>
    </source>
</evidence>
<keyword evidence="6 11" id="KW-0812">Transmembrane</keyword>
<feature type="transmembrane region" description="Helical" evidence="11">
    <location>
        <begin position="166"/>
        <end position="184"/>
    </location>
</feature>
<keyword evidence="13" id="KW-1185">Reference proteome</keyword>
<feature type="transmembrane region" description="Helical" evidence="11">
    <location>
        <begin position="136"/>
        <end position="160"/>
    </location>
</feature>
<comment type="subcellular location">
    <subcellularLocation>
        <location evidence="1">Endoplasmic reticulum membrane</location>
        <topology evidence="1">Multi-pass membrane protein</topology>
    </subcellularLocation>
</comment>
<evidence type="ECO:0000256" key="11">
    <source>
        <dbReference type="SAM" id="Phobius"/>
    </source>
</evidence>
<evidence type="ECO:0000256" key="5">
    <source>
        <dbReference type="ARBA" id="ARBA00022432"/>
    </source>
</evidence>
<accession>A0ABM4CHW2</accession>
<dbReference type="Gene3D" id="1.20.144.10">
    <property type="entry name" value="Phosphatidic acid phosphatase type 2/haloperoxidase"/>
    <property type="match status" value="1"/>
</dbReference>
<proteinExistence type="inferred from homology"/>
<dbReference type="PANTHER" id="PTHR12591">
    <property type="entry name" value="GLUCOSE-6-PHOSPHATASE"/>
    <property type="match status" value="1"/>
</dbReference>
<keyword evidence="8" id="KW-0256">Endoplasmic reticulum</keyword>
<sequence length="358" mass="41207">MNIRCAELKAIYFCQKYFEPHENTLLFLSHLGDPRNAFLVLFPLTYCFEKYLGLKVIWTLVITEWLNAILKWCVLGDRPYWLDGKACNSLIQLKQFYITCETGPGFPSGHVMSYTSSSILLLLHFYDIIREKKVKIAFLIISVPAFLTSMFLLSLSRVYIAAHFPHQVLAGALFGVLIALFLHITSKYLPFIIFNYMAAPVGLVLIAIAYSLYYILFLFDFNPSSTVKLALQFCKLREWVHLDTTLFSAVIRDAGCLCSIGFASACFMFVSGNVEPESFFRSNRPVCKMTNLISALIVCLSVYYIFTTSISQINILWFYACFFVKNFFLPLYVFAVKYALEIMFGHVFKFKFKQHKIL</sequence>
<keyword evidence="7" id="KW-0378">Hydrolase</keyword>
<evidence type="ECO:0000256" key="7">
    <source>
        <dbReference type="ARBA" id="ARBA00022801"/>
    </source>
</evidence>
<evidence type="ECO:0000256" key="3">
    <source>
        <dbReference type="ARBA" id="ARBA00009266"/>
    </source>
</evidence>
<evidence type="ECO:0000256" key="6">
    <source>
        <dbReference type="ARBA" id="ARBA00022692"/>
    </source>
</evidence>
<keyword evidence="5" id="KW-0312">Gluconeogenesis</keyword>
<dbReference type="PANTHER" id="PTHR12591:SF0">
    <property type="entry name" value="FI19814P1"/>
    <property type="match status" value="1"/>
</dbReference>
<dbReference type="GeneID" id="100205966"/>
<comment type="pathway">
    <text evidence="2">Carbohydrate biosynthesis; gluconeogenesis.</text>
</comment>
<dbReference type="InterPro" id="IPR016275">
    <property type="entry name" value="Glucose-6-phosphatase"/>
</dbReference>
<keyword evidence="9 11" id="KW-1133">Transmembrane helix</keyword>
<dbReference type="PIRSF" id="PIRSF000905">
    <property type="entry name" value="Glucose-6-phosphatase"/>
    <property type="match status" value="1"/>
</dbReference>
<evidence type="ECO:0000313" key="13">
    <source>
        <dbReference type="Proteomes" id="UP001652625"/>
    </source>
</evidence>
<feature type="transmembrane region" description="Helical" evidence="11">
    <location>
        <begin position="291"/>
        <end position="310"/>
    </location>
</feature>
<dbReference type="Pfam" id="PF01569">
    <property type="entry name" value="PAP2"/>
    <property type="match status" value="1"/>
</dbReference>
<keyword evidence="10 11" id="KW-0472">Membrane</keyword>
<protein>
    <recommendedName>
        <fullName evidence="4">glucose-6-phosphatase</fullName>
        <ecNumber evidence="4">3.1.3.9</ecNumber>
    </recommendedName>
</protein>
<dbReference type="InterPro" id="IPR000326">
    <property type="entry name" value="PAP2/HPO"/>
</dbReference>
<feature type="transmembrane region" description="Helical" evidence="11">
    <location>
        <begin position="316"/>
        <end position="340"/>
    </location>
</feature>
<name>A0ABM4CHW2_HYDVU</name>
<organism evidence="13 14">
    <name type="scientific">Hydra vulgaris</name>
    <name type="common">Hydra</name>
    <name type="synonym">Hydra attenuata</name>
    <dbReference type="NCBI Taxonomy" id="6087"/>
    <lineage>
        <taxon>Eukaryota</taxon>
        <taxon>Metazoa</taxon>
        <taxon>Cnidaria</taxon>
        <taxon>Hydrozoa</taxon>
        <taxon>Hydroidolina</taxon>
        <taxon>Anthoathecata</taxon>
        <taxon>Aplanulata</taxon>
        <taxon>Hydridae</taxon>
        <taxon>Hydra</taxon>
    </lineage>
</organism>
<dbReference type="SMART" id="SM00014">
    <property type="entry name" value="acidPPc"/>
    <property type="match status" value="1"/>
</dbReference>
<feature type="transmembrane region" description="Helical" evidence="11">
    <location>
        <begin position="246"/>
        <end position="270"/>
    </location>
</feature>
<evidence type="ECO:0000256" key="8">
    <source>
        <dbReference type="ARBA" id="ARBA00022824"/>
    </source>
</evidence>
<dbReference type="InterPro" id="IPR036938">
    <property type="entry name" value="PAP2/HPO_sf"/>
</dbReference>
<evidence type="ECO:0000256" key="10">
    <source>
        <dbReference type="ARBA" id="ARBA00023136"/>
    </source>
</evidence>
<evidence type="ECO:0000256" key="1">
    <source>
        <dbReference type="ARBA" id="ARBA00004477"/>
    </source>
</evidence>